<dbReference type="InterPro" id="IPR003615">
    <property type="entry name" value="HNH_nuc"/>
</dbReference>
<evidence type="ECO:0000313" key="4">
    <source>
        <dbReference type="Proteomes" id="UP000298596"/>
    </source>
</evidence>
<keyword evidence="3" id="KW-0540">Nuclease</keyword>
<dbReference type="EMBL" id="CP032337">
    <property type="protein sequence ID" value="QCO07476.1"/>
    <property type="molecule type" value="Genomic_DNA"/>
</dbReference>
<keyword evidence="3" id="KW-0614">Plasmid</keyword>
<feature type="compositionally biased region" description="Polar residues" evidence="1">
    <location>
        <begin position="75"/>
        <end position="84"/>
    </location>
</feature>
<proteinExistence type="predicted"/>
<name>A0A4D8QEY8_AZOBR</name>
<organism evidence="3 4">
    <name type="scientific">Azospirillum brasilense</name>
    <dbReference type="NCBI Taxonomy" id="192"/>
    <lineage>
        <taxon>Bacteria</taxon>
        <taxon>Pseudomonadati</taxon>
        <taxon>Pseudomonadota</taxon>
        <taxon>Alphaproteobacteria</taxon>
        <taxon>Rhodospirillales</taxon>
        <taxon>Azospirillaceae</taxon>
        <taxon>Azospirillum</taxon>
    </lineage>
</organism>
<dbReference type="Proteomes" id="UP000298596">
    <property type="component" value="Plasmid p7"/>
</dbReference>
<reference evidence="3 4" key="1">
    <citation type="submission" date="2018-09" db="EMBL/GenBank/DDBJ databases">
        <title>Whole genome based analysis of evolution and adaptive divergence in Indian and Brazilian strains of Azospirillum brasilense.</title>
        <authorList>
            <person name="Singh C."/>
            <person name="Tripathi A.K."/>
        </authorList>
    </citation>
    <scope>NUCLEOTIDE SEQUENCE [LARGE SCALE GENOMIC DNA]</scope>
    <source>
        <strain evidence="3 4">MTCC4036</strain>
        <plasmid evidence="3 4">p7</plasmid>
    </source>
</reference>
<geneLocation type="plasmid" evidence="3 4">
    <name>p7</name>
</geneLocation>
<feature type="domain" description="HNH nuclease" evidence="2">
    <location>
        <begin position="159"/>
        <end position="208"/>
    </location>
</feature>
<sequence>MVSRCPALAWLPRIIWRRLRVPTPPRGHGLAEKPPPAHTGCCFAAGRGGVAGAKRSDASVRRARAALGLARGRRSSTPLATGTTPAVDRLTPRQPRNPQAAGTLQRDVPVPPALLEPQLREEWIPPEEDARRLVEQVSAVRPQQARFRAALIAAYSGACTISGTTVAVTLEAAHIVPHRGAATDIAQNGLLLRADLHALFDADLLGVDPDDLGVRVHRDLLGTEYAALEMRPLRLPLDAAAHPSKPALRWRYIRFLERCRRAEMAALGLPTD</sequence>
<dbReference type="GO" id="GO:0004519">
    <property type="term" value="F:endonuclease activity"/>
    <property type="evidence" value="ECO:0007669"/>
    <property type="project" value="UniProtKB-KW"/>
</dbReference>
<feature type="region of interest" description="Disordered" evidence="1">
    <location>
        <begin position="70"/>
        <end position="105"/>
    </location>
</feature>
<evidence type="ECO:0000256" key="1">
    <source>
        <dbReference type="SAM" id="MobiDB-lite"/>
    </source>
</evidence>
<protein>
    <submittedName>
        <fullName evidence="3">HNH endonuclease</fullName>
    </submittedName>
</protein>
<dbReference type="AlphaFoldDB" id="A0A4D8QEY8"/>
<keyword evidence="3" id="KW-0255">Endonuclease</keyword>
<dbReference type="Pfam" id="PF13391">
    <property type="entry name" value="HNH_2"/>
    <property type="match status" value="1"/>
</dbReference>
<evidence type="ECO:0000313" key="3">
    <source>
        <dbReference type="EMBL" id="QCO07476.1"/>
    </source>
</evidence>
<keyword evidence="3" id="KW-0378">Hydrolase</keyword>
<gene>
    <name evidence="3" type="ORF">D3867_36955</name>
</gene>
<accession>A0A4D8QEY8</accession>
<evidence type="ECO:0000259" key="2">
    <source>
        <dbReference type="Pfam" id="PF13391"/>
    </source>
</evidence>